<evidence type="ECO:0000256" key="3">
    <source>
        <dbReference type="ARBA" id="ARBA00022729"/>
    </source>
</evidence>
<dbReference type="Pfam" id="PF09084">
    <property type="entry name" value="NMT1"/>
    <property type="match status" value="1"/>
</dbReference>
<accession>A0A1H1DKX8</accession>
<dbReference type="OrthoDB" id="5174711at2"/>
<dbReference type="Gene3D" id="3.40.190.10">
    <property type="entry name" value="Periplasmic binding protein-like II"/>
    <property type="match status" value="2"/>
</dbReference>
<dbReference type="GO" id="GO:0042597">
    <property type="term" value="C:periplasmic space"/>
    <property type="evidence" value="ECO:0007669"/>
    <property type="project" value="UniProtKB-SubCell"/>
</dbReference>
<evidence type="ECO:0000256" key="1">
    <source>
        <dbReference type="ARBA" id="ARBA00004418"/>
    </source>
</evidence>
<sequence>MKKLRAAFALTAVLALTACGGGSPSGEEGGGGSPGAGGELTPVNVGVIPIVDVAPIYLGEKEGFFEEAGLDLELTQAQGGAAIVPAITSGQMDFGFSNVTSLIIARSKGLPMQMVASGSSTTGDENEDFAAVMVKPDSGIKEITDLEGKKIAVNTLNNISDSTISAAVEEAGGDPSSVDYVEMPFPDMRAALEQGNVDAIAAVEPFLTLARQDGAVSVFSNYAHPVEDLTVAVYFTSDEIAEQKPEVTEAFISAMKKSQAFAEENPDKVRAILPEYTQIDPAIIEELTLPKFAQEVNAESIQEIADISLEGGLIEEIPDMEALLPR</sequence>
<dbReference type="SUPFAM" id="SSF53850">
    <property type="entry name" value="Periplasmic binding protein-like II"/>
    <property type="match status" value="1"/>
</dbReference>
<name>A0A1H1DKX8_9MICC</name>
<dbReference type="AlphaFoldDB" id="A0A1H1DKX8"/>
<evidence type="ECO:0000313" key="6">
    <source>
        <dbReference type="EMBL" id="SDQ77112.1"/>
    </source>
</evidence>
<dbReference type="InterPro" id="IPR015168">
    <property type="entry name" value="SsuA/THI5"/>
</dbReference>
<comment type="similarity">
    <text evidence="2">Belongs to the bacterial solute-binding protein SsuA/TauA family.</text>
</comment>
<dbReference type="PROSITE" id="PS51257">
    <property type="entry name" value="PROKAR_LIPOPROTEIN"/>
    <property type="match status" value="1"/>
</dbReference>
<evidence type="ECO:0000259" key="5">
    <source>
        <dbReference type="SMART" id="SM00062"/>
    </source>
</evidence>
<reference evidence="6 7" key="1">
    <citation type="submission" date="2016-10" db="EMBL/GenBank/DDBJ databases">
        <authorList>
            <person name="de Groot N.N."/>
        </authorList>
    </citation>
    <scope>NUCLEOTIDE SEQUENCE [LARGE SCALE GENOMIC DNA]</scope>
    <source>
        <strain evidence="6 7">DSM 20117</strain>
    </source>
</reference>
<dbReference type="SMART" id="SM00062">
    <property type="entry name" value="PBPb"/>
    <property type="match status" value="1"/>
</dbReference>
<evidence type="ECO:0000256" key="4">
    <source>
        <dbReference type="SAM" id="SignalP"/>
    </source>
</evidence>
<comment type="subcellular location">
    <subcellularLocation>
        <location evidence="1">Periplasm</location>
    </subcellularLocation>
</comment>
<dbReference type="RefSeq" id="WP_074700723.1">
    <property type="nucleotide sequence ID" value="NZ_CP018863.1"/>
</dbReference>
<dbReference type="STRING" id="37928.SAMN04489742_2497"/>
<organism evidence="6 7">
    <name type="scientific">Crystallibacter crystallopoietes</name>
    <dbReference type="NCBI Taxonomy" id="37928"/>
    <lineage>
        <taxon>Bacteria</taxon>
        <taxon>Bacillati</taxon>
        <taxon>Actinomycetota</taxon>
        <taxon>Actinomycetes</taxon>
        <taxon>Micrococcales</taxon>
        <taxon>Micrococcaceae</taxon>
        <taxon>Crystallibacter</taxon>
    </lineage>
</organism>
<feature type="signal peptide" evidence="4">
    <location>
        <begin position="1"/>
        <end position="18"/>
    </location>
</feature>
<gene>
    <name evidence="6" type="ORF">SAMN04489742_2497</name>
</gene>
<dbReference type="PANTHER" id="PTHR30024:SF47">
    <property type="entry name" value="TAURINE-BINDING PERIPLASMIC PROTEIN"/>
    <property type="match status" value="1"/>
</dbReference>
<dbReference type="Proteomes" id="UP000181917">
    <property type="component" value="Unassembled WGS sequence"/>
</dbReference>
<keyword evidence="3 4" id="KW-0732">Signal</keyword>
<proteinExistence type="inferred from homology"/>
<dbReference type="EMBL" id="FNKH01000002">
    <property type="protein sequence ID" value="SDQ77112.1"/>
    <property type="molecule type" value="Genomic_DNA"/>
</dbReference>
<dbReference type="KEGG" id="acry:AC20117_04940"/>
<protein>
    <submittedName>
        <fullName evidence="6">NitT/TauT family transport system substrate-binding protein</fullName>
    </submittedName>
</protein>
<dbReference type="InterPro" id="IPR001638">
    <property type="entry name" value="Solute-binding_3/MltF_N"/>
</dbReference>
<evidence type="ECO:0000256" key="2">
    <source>
        <dbReference type="ARBA" id="ARBA00010742"/>
    </source>
</evidence>
<feature type="domain" description="Solute-binding protein family 3/N-terminal" evidence="5">
    <location>
        <begin position="42"/>
        <end position="265"/>
    </location>
</feature>
<feature type="chain" id="PRO_5038641214" evidence="4">
    <location>
        <begin position="19"/>
        <end position="326"/>
    </location>
</feature>
<dbReference type="PANTHER" id="PTHR30024">
    <property type="entry name" value="ALIPHATIC SULFONATES-BINDING PROTEIN-RELATED"/>
    <property type="match status" value="1"/>
</dbReference>
<keyword evidence="7" id="KW-1185">Reference proteome</keyword>
<evidence type="ECO:0000313" key="7">
    <source>
        <dbReference type="Proteomes" id="UP000181917"/>
    </source>
</evidence>
<dbReference type="CDD" id="cd13652">
    <property type="entry name" value="PBP2_ThiY_THI5_like_1"/>
    <property type="match status" value="1"/>
</dbReference>